<dbReference type="Pfam" id="PF02585">
    <property type="entry name" value="PIG-L"/>
    <property type="match status" value="1"/>
</dbReference>
<dbReference type="InterPro" id="IPR013783">
    <property type="entry name" value="Ig-like_fold"/>
</dbReference>
<dbReference type="SUPFAM" id="SSF102588">
    <property type="entry name" value="LmbE-like"/>
    <property type="match status" value="1"/>
</dbReference>
<evidence type="ECO:0000313" key="6">
    <source>
        <dbReference type="Proteomes" id="UP000199529"/>
    </source>
</evidence>
<dbReference type="GO" id="GO:0016137">
    <property type="term" value="P:glycoside metabolic process"/>
    <property type="evidence" value="ECO:0007669"/>
    <property type="project" value="UniProtKB-ARBA"/>
</dbReference>
<dbReference type="CDD" id="cd09619">
    <property type="entry name" value="CBM9_like_4"/>
    <property type="match status" value="1"/>
</dbReference>
<dbReference type="EMBL" id="FNOK01000008">
    <property type="protein sequence ID" value="SDX18365.1"/>
    <property type="molecule type" value="Genomic_DNA"/>
</dbReference>
<dbReference type="GO" id="GO:0016052">
    <property type="term" value="P:carbohydrate catabolic process"/>
    <property type="evidence" value="ECO:0007669"/>
    <property type="project" value="InterPro"/>
</dbReference>
<dbReference type="PANTHER" id="PTHR12993:SF11">
    <property type="entry name" value="N-ACETYLGLUCOSAMINYL-PHOSPHATIDYLINOSITOL DE-N-ACETYLASE"/>
    <property type="match status" value="1"/>
</dbReference>
<feature type="domain" description="Carbohydrate-binding" evidence="3">
    <location>
        <begin position="566"/>
        <end position="766"/>
    </location>
</feature>
<dbReference type="GO" id="GO:0004553">
    <property type="term" value="F:hydrolase activity, hydrolyzing O-glycosyl compounds"/>
    <property type="evidence" value="ECO:0007669"/>
    <property type="project" value="InterPro"/>
</dbReference>
<organism evidence="5 6">
    <name type="scientific">Saccharopolyspora shandongensis</name>
    <dbReference type="NCBI Taxonomy" id="418495"/>
    <lineage>
        <taxon>Bacteria</taxon>
        <taxon>Bacillati</taxon>
        <taxon>Actinomycetota</taxon>
        <taxon>Actinomycetes</taxon>
        <taxon>Pseudonocardiales</taxon>
        <taxon>Pseudonocardiaceae</taxon>
        <taxon>Saccharopolyspora</taxon>
    </lineage>
</organism>
<dbReference type="GO" id="GO:0016811">
    <property type="term" value="F:hydrolase activity, acting on carbon-nitrogen (but not peptide) bonds, in linear amides"/>
    <property type="evidence" value="ECO:0007669"/>
    <property type="project" value="TreeGrafter"/>
</dbReference>
<feature type="signal peptide" evidence="2">
    <location>
        <begin position="1"/>
        <end position="24"/>
    </location>
</feature>
<dbReference type="RefSeq" id="WP_093264612.1">
    <property type="nucleotide sequence ID" value="NZ_FNOK01000008.1"/>
</dbReference>
<dbReference type="STRING" id="418495.SAMN05216215_1008106"/>
<keyword evidence="2" id="KW-0732">Signal</keyword>
<dbReference type="AlphaFoldDB" id="A0A1H2ZLV6"/>
<dbReference type="OrthoDB" id="3913894at2"/>
<evidence type="ECO:0000259" key="3">
    <source>
        <dbReference type="Pfam" id="PF06452"/>
    </source>
</evidence>
<evidence type="ECO:0000313" key="5">
    <source>
        <dbReference type="EMBL" id="SDX18365.1"/>
    </source>
</evidence>
<dbReference type="Gene3D" id="2.60.40.10">
    <property type="entry name" value="Immunoglobulins"/>
    <property type="match status" value="1"/>
</dbReference>
<evidence type="ECO:0000256" key="1">
    <source>
        <dbReference type="ARBA" id="ARBA00022833"/>
    </source>
</evidence>
<evidence type="ECO:0000259" key="4">
    <source>
        <dbReference type="Pfam" id="PF10633"/>
    </source>
</evidence>
<keyword evidence="1" id="KW-0862">Zinc</keyword>
<name>A0A1H2ZLV6_9PSEU</name>
<keyword evidence="6" id="KW-1185">Reference proteome</keyword>
<dbReference type="InterPro" id="IPR024078">
    <property type="entry name" value="LmbE-like_dom_sf"/>
</dbReference>
<dbReference type="Gene3D" id="2.60.40.1190">
    <property type="match status" value="1"/>
</dbReference>
<dbReference type="InterPro" id="IPR003737">
    <property type="entry name" value="GlcNAc_PI_deacetylase-related"/>
</dbReference>
<reference evidence="6" key="1">
    <citation type="submission" date="2016-10" db="EMBL/GenBank/DDBJ databases">
        <authorList>
            <person name="Varghese N."/>
            <person name="Submissions S."/>
        </authorList>
    </citation>
    <scope>NUCLEOTIDE SEQUENCE [LARGE SCALE GENOMIC DNA]</scope>
    <source>
        <strain evidence="6">CGMCC 4.3530</strain>
    </source>
</reference>
<dbReference type="Gene3D" id="3.40.50.10320">
    <property type="entry name" value="LmbE-like"/>
    <property type="match status" value="1"/>
</dbReference>
<feature type="chain" id="PRO_5011679123" evidence="2">
    <location>
        <begin position="25"/>
        <end position="894"/>
    </location>
</feature>
<gene>
    <name evidence="5" type="ORF">SAMN05216215_1008106</name>
</gene>
<feature type="domain" description="Alpha-galactosidase NEW3" evidence="4">
    <location>
        <begin position="328"/>
        <end position="393"/>
    </location>
</feature>
<dbReference type="InterPro" id="IPR018905">
    <property type="entry name" value="A-galactase_NEW3"/>
</dbReference>
<proteinExistence type="predicted"/>
<dbReference type="InterPro" id="IPR010502">
    <property type="entry name" value="Carb-bd_dom_fam9"/>
</dbReference>
<dbReference type="Proteomes" id="UP000199529">
    <property type="component" value="Unassembled WGS sequence"/>
</dbReference>
<dbReference type="GO" id="GO:0030246">
    <property type="term" value="F:carbohydrate binding"/>
    <property type="evidence" value="ECO:0007669"/>
    <property type="project" value="InterPro"/>
</dbReference>
<protein>
    <submittedName>
        <fullName evidence="5">NPCBM-associated, NEW3 domain of alpha-galactosidase</fullName>
    </submittedName>
</protein>
<accession>A0A1H2ZLV6</accession>
<dbReference type="PANTHER" id="PTHR12993">
    <property type="entry name" value="N-ACETYLGLUCOSAMINYL-PHOSPHATIDYLINOSITOL DE-N-ACETYLASE-RELATED"/>
    <property type="match status" value="1"/>
</dbReference>
<dbReference type="Pfam" id="PF06452">
    <property type="entry name" value="CBM9_1"/>
    <property type="match status" value="1"/>
</dbReference>
<evidence type="ECO:0000256" key="2">
    <source>
        <dbReference type="SAM" id="SignalP"/>
    </source>
</evidence>
<sequence length="894" mass="93670">MRKYPAIAAAVAVFAFGLGPVADAMPRPADPVELDVLFIGAHPDDEASTLSTLGQWSEQHGVKAGVITTTRGEGGGNAVGFEEGPPLGLIREGEERRAVGKAGVGHVYNLDKLDFFYTVSAPLTEQVWDHEDTLSRIVRVVRATKPKVIVTMDPSPTPGNHGNHQQAARLAVEAYLKAGDPKAFPEQISREDLNPWRVGRIFQAGARGTADPGPECEATGYRPAEPTDRVLGVWAGHPSAANGGKPWSTVEREAEWEYRTQGWASNPPAPTDPAKIGCDWFTEIDSRAPYGPDAAGVTAALDGAVLPGSGGLPAGTELVVEADRFDVVPGAPFEVTVRAKAAGSAIPQGRVRLDAPEGWQVTGSGELGAVPPGSEKAVRFTVTPPADAAPSTRSRLAARLDTADHASGVSSHVVRVVPAVRGTIEPLAQVGQFRDWAGSIGAPQLDSLNKPVLTLGSGQSRSVRVDLVNRGENPESGSVRLNLPDGFRADAAAKEYSALAPGATGSVTFEVTNTDPGLPTSNRAPNDGDYPITIDTTSTRGTGTEAAALELVPVTTIPKAQSAPAVDGVEGDGEYTGPELDLSSLWEGTPAPAEDISGTAKVTFTDDALYVLVHVTDDVLGTVIEPNDCKRHRRTDSVEITIDPAGKSENTATAFKSGIFPITADPEHGNPPCFERDADNHQGPGQETAPGMQVASKVTEPYGGYSVEAKIPFSVLPDAVDPARMGLNVLIYDSDTQDKTTQTRVGWSTWKGVRGDPYRWGLAELPGYQPPAARPKEPVLPDTAARSVDSPPSILQSSVDGVPLSGAPGLAADAVQIRSVRRVDATTVDVELAANVAGVVRLFGWDGEQATGQVSRELPKGATTVRLPVGSADRVLLSYESGGATLARTAPVEG</sequence>
<dbReference type="SUPFAM" id="SSF49344">
    <property type="entry name" value="CBD9-like"/>
    <property type="match status" value="1"/>
</dbReference>
<dbReference type="Pfam" id="PF10633">
    <property type="entry name" value="NPCBM_assoc"/>
    <property type="match status" value="1"/>
</dbReference>